<dbReference type="Pfam" id="PF00990">
    <property type="entry name" value="GGDEF"/>
    <property type="match status" value="1"/>
</dbReference>
<evidence type="ECO:0000256" key="1">
    <source>
        <dbReference type="PROSITE-ProRule" id="PRU00339"/>
    </source>
</evidence>
<dbReference type="InterPro" id="IPR011990">
    <property type="entry name" value="TPR-like_helical_dom_sf"/>
</dbReference>
<evidence type="ECO:0000313" key="4">
    <source>
        <dbReference type="EMBL" id="KUK79067.1"/>
    </source>
</evidence>
<dbReference type="NCBIfam" id="TIGR00254">
    <property type="entry name" value="GGDEF"/>
    <property type="match status" value="1"/>
</dbReference>
<feature type="coiled-coil region" evidence="2">
    <location>
        <begin position="323"/>
        <end position="360"/>
    </location>
</feature>
<accession>A0A101HLM6</accession>
<evidence type="ECO:0000259" key="3">
    <source>
        <dbReference type="PROSITE" id="PS50887"/>
    </source>
</evidence>
<dbReference type="InterPro" id="IPR043128">
    <property type="entry name" value="Rev_trsase/Diguanyl_cyclase"/>
</dbReference>
<reference evidence="5" key="1">
    <citation type="journal article" date="2015" name="MBio">
        <title>Genome-Resolved Metagenomic Analysis Reveals Roles for Candidate Phyla and Other Microbial Community Members in Biogeochemical Transformations in Oil Reservoirs.</title>
        <authorList>
            <person name="Hu P."/>
            <person name="Tom L."/>
            <person name="Singh A."/>
            <person name="Thomas B.C."/>
            <person name="Baker B.J."/>
            <person name="Piceno Y.M."/>
            <person name="Andersen G.L."/>
            <person name="Banfield J.F."/>
        </authorList>
    </citation>
    <scope>NUCLEOTIDE SEQUENCE [LARGE SCALE GENOMIC DNA]</scope>
</reference>
<dbReference type="SMART" id="SM00267">
    <property type="entry name" value="GGDEF"/>
    <property type="match status" value="1"/>
</dbReference>
<dbReference type="InterPro" id="IPR029787">
    <property type="entry name" value="Nucleotide_cyclase"/>
</dbReference>
<keyword evidence="1" id="KW-0802">TPR repeat</keyword>
<dbReference type="Gene3D" id="3.30.70.270">
    <property type="match status" value="1"/>
</dbReference>
<name>A0A101HLM6_9BACT</name>
<dbReference type="PANTHER" id="PTHR45138">
    <property type="entry name" value="REGULATORY COMPONENTS OF SENSORY TRANSDUCTION SYSTEM"/>
    <property type="match status" value="1"/>
</dbReference>
<dbReference type="FunFam" id="3.30.70.270:FF:000001">
    <property type="entry name" value="Diguanylate cyclase domain protein"/>
    <property type="match status" value="1"/>
</dbReference>
<dbReference type="SUPFAM" id="SSF48452">
    <property type="entry name" value="TPR-like"/>
    <property type="match status" value="2"/>
</dbReference>
<dbReference type="Proteomes" id="UP000054092">
    <property type="component" value="Unassembled WGS sequence"/>
</dbReference>
<dbReference type="PATRIC" id="fig|1184387.3.peg.1989"/>
<dbReference type="Pfam" id="PF13424">
    <property type="entry name" value="TPR_12"/>
    <property type="match status" value="1"/>
</dbReference>
<sequence>MNEKRSIEEIMKAYSEVPYEDFRKKLAILNELSKIMFKEGKPLLASETVKVELSRIEPPECIELANVAHNMIKFSCVVGNYDASIEYALKAMALFRDFGTPDDVNDVIGNIGGVYVYMERFQEALEYTDKALEYARMKGDDLAIAYFLNNKAIALKNLERFDEAINCLSKSIEIKLALEQTADLCNSYFNLSDTLIVSGRYEEAPGVLKLAEPLVEEIDDPAKTAEFNLLKIDYYIGTKCYEKALVKLDAYIDYQKKSGFMSKIPKAIRKKITILEELGEGRLALELYKELDLLSQKLYKESSSAKAAELGASFRFQQKMHEIQLLSNQNLELQEAKATIESQYRELLKIDRKLKNANELLEKQAEIDPLTGLLNQKKMYPIIKREIKRASRHGTPLSMIMIDLDNFKNINDTYGHLKGDMSLKNVAGMIRSSLREVDFVFRYGGEEFLVLLPSSDLQMARSTADRLREKLAETTDPPITMSAGVCSWSGEDATQFIQKTDRLLYEAKDKGKNRVESQGDI</sequence>
<gene>
    <name evidence="4" type="ORF">XD94_1504</name>
</gene>
<dbReference type="SUPFAM" id="SSF55073">
    <property type="entry name" value="Nucleotide cyclase"/>
    <property type="match status" value="1"/>
</dbReference>
<feature type="domain" description="GGDEF" evidence="3">
    <location>
        <begin position="395"/>
        <end position="520"/>
    </location>
</feature>
<organism evidence="4 5">
    <name type="scientific">Mesotoga prima</name>
    <dbReference type="NCBI Taxonomy" id="1184387"/>
    <lineage>
        <taxon>Bacteria</taxon>
        <taxon>Thermotogati</taxon>
        <taxon>Thermotogota</taxon>
        <taxon>Thermotogae</taxon>
        <taxon>Kosmotogales</taxon>
        <taxon>Kosmotogaceae</taxon>
        <taxon>Mesotoga</taxon>
    </lineage>
</organism>
<dbReference type="PROSITE" id="PS50005">
    <property type="entry name" value="TPR"/>
    <property type="match status" value="1"/>
</dbReference>
<dbReference type="GO" id="GO:0052621">
    <property type="term" value="F:diguanylate cyclase activity"/>
    <property type="evidence" value="ECO:0007669"/>
    <property type="project" value="TreeGrafter"/>
</dbReference>
<dbReference type="AlphaFoldDB" id="A0A101HLM6"/>
<evidence type="ECO:0000256" key="2">
    <source>
        <dbReference type="SAM" id="Coils"/>
    </source>
</evidence>
<dbReference type="Gene3D" id="1.25.40.10">
    <property type="entry name" value="Tetratricopeptide repeat domain"/>
    <property type="match status" value="1"/>
</dbReference>
<dbReference type="PROSITE" id="PS50887">
    <property type="entry name" value="GGDEF"/>
    <property type="match status" value="1"/>
</dbReference>
<dbReference type="SMART" id="SM00028">
    <property type="entry name" value="TPR"/>
    <property type="match status" value="3"/>
</dbReference>
<dbReference type="CDD" id="cd01949">
    <property type="entry name" value="GGDEF"/>
    <property type="match status" value="1"/>
</dbReference>
<dbReference type="InterPro" id="IPR019734">
    <property type="entry name" value="TPR_rpt"/>
</dbReference>
<protein>
    <submittedName>
        <fullName evidence="4">Diguanylate cyclase with TPR repeat</fullName>
    </submittedName>
</protein>
<proteinExistence type="predicted"/>
<dbReference type="EMBL" id="LGGP01000302">
    <property type="protein sequence ID" value="KUK79067.1"/>
    <property type="molecule type" value="Genomic_DNA"/>
</dbReference>
<dbReference type="InterPro" id="IPR050469">
    <property type="entry name" value="Diguanylate_Cyclase"/>
</dbReference>
<feature type="repeat" description="TPR" evidence="1">
    <location>
        <begin position="105"/>
        <end position="138"/>
    </location>
</feature>
<keyword evidence="2" id="KW-0175">Coiled coil</keyword>
<dbReference type="Pfam" id="PF13181">
    <property type="entry name" value="TPR_8"/>
    <property type="match status" value="1"/>
</dbReference>
<dbReference type="PANTHER" id="PTHR45138:SF9">
    <property type="entry name" value="DIGUANYLATE CYCLASE DGCM-RELATED"/>
    <property type="match status" value="1"/>
</dbReference>
<comment type="caution">
    <text evidence="4">The sequence shown here is derived from an EMBL/GenBank/DDBJ whole genome shotgun (WGS) entry which is preliminary data.</text>
</comment>
<evidence type="ECO:0000313" key="5">
    <source>
        <dbReference type="Proteomes" id="UP000054092"/>
    </source>
</evidence>
<dbReference type="InterPro" id="IPR000160">
    <property type="entry name" value="GGDEF_dom"/>
</dbReference>